<dbReference type="EMBL" id="CP048659">
    <property type="protein sequence ID" value="QOW45762.1"/>
    <property type="molecule type" value="Genomic_DNA"/>
</dbReference>
<gene>
    <name evidence="1" type="ORF">G0028_07565</name>
</gene>
<organism evidence="1 2">
    <name type="scientific">Acinetobacter piscicola</name>
    <dbReference type="NCBI Taxonomy" id="2006115"/>
    <lineage>
        <taxon>Bacteria</taxon>
        <taxon>Pseudomonadati</taxon>
        <taxon>Pseudomonadota</taxon>
        <taxon>Gammaproteobacteria</taxon>
        <taxon>Moraxellales</taxon>
        <taxon>Moraxellaceae</taxon>
        <taxon>Acinetobacter</taxon>
    </lineage>
</organism>
<dbReference type="RefSeq" id="WP_180048118.1">
    <property type="nucleotide sequence ID" value="NZ_CP048659.1"/>
</dbReference>
<evidence type="ECO:0000313" key="2">
    <source>
        <dbReference type="Proteomes" id="UP000593966"/>
    </source>
</evidence>
<proteinExistence type="predicted"/>
<evidence type="ECO:0000313" key="1">
    <source>
        <dbReference type="EMBL" id="QOW45762.1"/>
    </source>
</evidence>
<sequence length="125" mass="14182">MALKIAESGVSVDICAGLGWRYADAMQAEADKRQGGVPEAILKASNSSQLEWQPDWDKIPDGFDWWAMDKKGKAHCFDREPVIDSPEWVVVGSNGNYQSSLTFNYQDDWRDSLRKRPEMEVERNG</sequence>
<reference evidence="1 2" key="1">
    <citation type="submission" date="2020-02" db="EMBL/GenBank/DDBJ databases">
        <title>Tigecycline-resistant Acinetobacter species from pigs and migratory birds.</title>
        <authorList>
            <person name="Chen C."/>
            <person name="Sun J."/>
            <person name="Liao X.-P."/>
            <person name="Liu Y.-H."/>
        </authorList>
    </citation>
    <scope>NUCLEOTIDE SEQUENCE [LARGE SCALE GENOMIC DNA]</scope>
    <source>
        <strain evidence="1 2">YH12207_T</strain>
    </source>
</reference>
<name>A0A7S6VVQ9_9GAMM</name>
<dbReference type="Proteomes" id="UP000593966">
    <property type="component" value="Chromosome"/>
</dbReference>
<keyword evidence="2" id="KW-1185">Reference proteome</keyword>
<dbReference type="AlphaFoldDB" id="A0A7S6VVQ9"/>
<accession>A0A7S6VVQ9</accession>
<protein>
    <submittedName>
        <fullName evidence="1">Uncharacterized protein</fullName>
    </submittedName>
</protein>